<keyword evidence="5 7" id="KW-0472">Membrane</keyword>
<keyword evidence="2" id="KW-1003">Cell membrane</keyword>
<keyword evidence="6" id="KW-0675">Receptor</keyword>
<dbReference type="InterPro" id="IPR000276">
    <property type="entry name" value="GPCR_Rhodpsn"/>
</dbReference>
<dbReference type="PROSITE" id="PS50262">
    <property type="entry name" value="G_PROTEIN_RECEP_F1_2"/>
    <property type="match status" value="1"/>
</dbReference>
<protein>
    <recommendedName>
        <fullName evidence="8">G-protein coupled receptors family 1 profile domain-containing protein</fullName>
    </recommendedName>
</protein>
<feature type="transmembrane region" description="Helical" evidence="7">
    <location>
        <begin position="105"/>
        <end position="130"/>
    </location>
</feature>
<feature type="domain" description="G-protein coupled receptors family 1 profile" evidence="8">
    <location>
        <begin position="38"/>
        <end position="275"/>
    </location>
</feature>
<name>A0AAU9WKN6_9CNID</name>
<feature type="transmembrane region" description="Helical" evidence="7">
    <location>
        <begin position="58"/>
        <end position="79"/>
    </location>
</feature>
<keyword evidence="6" id="KW-0297">G-protein coupled receptor</keyword>
<dbReference type="PRINTS" id="PR00237">
    <property type="entry name" value="GPCRRHODOPSN"/>
</dbReference>
<evidence type="ECO:0000313" key="9">
    <source>
        <dbReference type="EMBL" id="CAH3117429.1"/>
    </source>
</evidence>
<comment type="caution">
    <text evidence="9">The sequence shown here is derived from an EMBL/GenBank/DDBJ whole genome shotgun (WGS) entry which is preliminary data.</text>
</comment>
<evidence type="ECO:0000256" key="6">
    <source>
        <dbReference type="RuleBase" id="RU000688"/>
    </source>
</evidence>
<dbReference type="Gene3D" id="1.20.1070.10">
    <property type="entry name" value="Rhodopsin 7-helix transmembrane proteins"/>
    <property type="match status" value="1"/>
</dbReference>
<feature type="transmembrane region" description="Helical" evidence="7">
    <location>
        <begin position="220"/>
        <end position="244"/>
    </location>
</feature>
<keyword evidence="10" id="KW-1185">Reference proteome</keyword>
<evidence type="ECO:0000256" key="5">
    <source>
        <dbReference type="ARBA" id="ARBA00023136"/>
    </source>
</evidence>
<evidence type="ECO:0000256" key="2">
    <source>
        <dbReference type="ARBA" id="ARBA00022475"/>
    </source>
</evidence>
<dbReference type="SUPFAM" id="SSF81321">
    <property type="entry name" value="Family A G protein-coupled receptor-like"/>
    <property type="match status" value="1"/>
</dbReference>
<organism evidence="9 10">
    <name type="scientific">Pocillopora meandrina</name>
    <dbReference type="NCBI Taxonomy" id="46732"/>
    <lineage>
        <taxon>Eukaryota</taxon>
        <taxon>Metazoa</taxon>
        <taxon>Cnidaria</taxon>
        <taxon>Anthozoa</taxon>
        <taxon>Hexacorallia</taxon>
        <taxon>Scleractinia</taxon>
        <taxon>Astrocoeniina</taxon>
        <taxon>Pocilloporidae</taxon>
        <taxon>Pocillopora</taxon>
    </lineage>
</organism>
<keyword evidence="3 6" id="KW-0812">Transmembrane</keyword>
<evidence type="ECO:0000256" key="1">
    <source>
        <dbReference type="ARBA" id="ARBA00004651"/>
    </source>
</evidence>
<dbReference type="Pfam" id="PF00001">
    <property type="entry name" value="7tm_1"/>
    <property type="match status" value="1"/>
</dbReference>
<comment type="subcellular location">
    <subcellularLocation>
        <location evidence="1">Cell membrane</location>
        <topology evidence="1">Multi-pass membrane protein</topology>
    </subcellularLocation>
</comment>
<reference evidence="9 10" key="1">
    <citation type="submission" date="2022-05" db="EMBL/GenBank/DDBJ databases">
        <authorList>
            <consortium name="Genoscope - CEA"/>
            <person name="William W."/>
        </authorList>
    </citation>
    <scope>NUCLEOTIDE SEQUENCE [LARGE SCALE GENOMIC DNA]</scope>
</reference>
<evidence type="ECO:0000259" key="8">
    <source>
        <dbReference type="PROSITE" id="PS50262"/>
    </source>
</evidence>
<feature type="transmembrane region" description="Helical" evidence="7">
    <location>
        <begin position="22"/>
        <end position="46"/>
    </location>
</feature>
<evidence type="ECO:0000313" key="10">
    <source>
        <dbReference type="Proteomes" id="UP001159428"/>
    </source>
</evidence>
<feature type="transmembrane region" description="Helical" evidence="7">
    <location>
        <begin position="142"/>
        <end position="162"/>
    </location>
</feature>
<feature type="transmembrane region" description="Helical" evidence="7">
    <location>
        <begin position="168"/>
        <end position="187"/>
    </location>
</feature>
<keyword evidence="6" id="KW-0807">Transducer</keyword>
<dbReference type="PROSITE" id="PS00237">
    <property type="entry name" value="G_PROTEIN_RECEP_F1_1"/>
    <property type="match status" value="1"/>
</dbReference>
<dbReference type="SMART" id="SM01381">
    <property type="entry name" value="7TM_GPCR_Srsx"/>
    <property type="match status" value="1"/>
</dbReference>
<gene>
    <name evidence="9" type="ORF">PMEA_00007476</name>
</gene>
<evidence type="ECO:0000256" key="7">
    <source>
        <dbReference type="SAM" id="Phobius"/>
    </source>
</evidence>
<dbReference type="InterPro" id="IPR017452">
    <property type="entry name" value="GPCR_Rhodpsn_7TM"/>
</dbReference>
<dbReference type="PANTHER" id="PTHR22750">
    <property type="entry name" value="G-PROTEIN COUPLED RECEPTOR"/>
    <property type="match status" value="1"/>
</dbReference>
<feature type="non-terminal residue" evidence="9">
    <location>
        <position position="295"/>
    </location>
</feature>
<feature type="transmembrane region" description="Helical" evidence="7">
    <location>
        <begin position="256"/>
        <end position="277"/>
    </location>
</feature>
<sequence length="295" mass="33401">MNSSCSNFDINFDTEALYTTNIVTAVVNSVFSLTAVIGNLLIIMAYQRTPSLHCPANTLLCCLALADFTVGLFAQPSFIAHKIGEIQRNFDIYCATRIITETSGYIASGVSILTLTAISIERYFAVYFHLRYNEIVTNFRTLVTVGFLWSTMTLVAGARFLMKDGKKFNTITIPILFSSLIITIWSYSRIYTQVKRHHRCIQDQEKSVRIMGIARCRKSIVTMIYILGLFILSNAPMIAVVITHKVTGYTRPVKEAYIYVSTIVFVCSSINPMIYCWRIPEIRRAVLKIIKIVFC</sequence>
<evidence type="ECO:0000256" key="4">
    <source>
        <dbReference type="ARBA" id="ARBA00022989"/>
    </source>
</evidence>
<dbReference type="GO" id="GO:0005886">
    <property type="term" value="C:plasma membrane"/>
    <property type="evidence" value="ECO:0007669"/>
    <property type="project" value="UniProtKB-SubCell"/>
</dbReference>
<comment type="similarity">
    <text evidence="6">Belongs to the G-protein coupled receptor 1 family.</text>
</comment>
<dbReference type="GO" id="GO:0004930">
    <property type="term" value="F:G protein-coupled receptor activity"/>
    <property type="evidence" value="ECO:0007669"/>
    <property type="project" value="UniProtKB-KW"/>
</dbReference>
<keyword evidence="4 7" id="KW-1133">Transmembrane helix</keyword>
<dbReference type="EMBL" id="CALNXJ010000016">
    <property type="protein sequence ID" value="CAH3117429.1"/>
    <property type="molecule type" value="Genomic_DNA"/>
</dbReference>
<dbReference type="AlphaFoldDB" id="A0AAU9WKN6"/>
<accession>A0AAU9WKN6</accession>
<proteinExistence type="inferred from homology"/>
<evidence type="ECO:0000256" key="3">
    <source>
        <dbReference type="ARBA" id="ARBA00022692"/>
    </source>
</evidence>
<dbReference type="CDD" id="cd00637">
    <property type="entry name" value="7tm_classA_rhodopsin-like"/>
    <property type="match status" value="1"/>
</dbReference>
<dbReference type="Proteomes" id="UP001159428">
    <property type="component" value="Unassembled WGS sequence"/>
</dbReference>